<gene>
    <name evidence="1" type="ORF">OG398_33740</name>
</gene>
<protein>
    <submittedName>
        <fullName evidence="1">Uncharacterized protein</fullName>
    </submittedName>
</protein>
<dbReference type="EMBL" id="CP108313">
    <property type="protein sequence ID" value="WTW72862.1"/>
    <property type="molecule type" value="Genomic_DNA"/>
</dbReference>
<reference evidence="1" key="1">
    <citation type="submission" date="2022-10" db="EMBL/GenBank/DDBJ databases">
        <title>The complete genomes of actinobacterial strains from the NBC collection.</title>
        <authorList>
            <person name="Joergensen T.S."/>
            <person name="Alvarez Arevalo M."/>
            <person name="Sterndorff E.B."/>
            <person name="Faurdal D."/>
            <person name="Vuksanovic O."/>
            <person name="Mourched A.-S."/>
            <person name="Charusanti P."/>
            <person name="Shaw S."/>
            <person name="Blin K."/>
            <person name="Weber T."/>
        </authorList>
    </citation>
    <scope>NUCLEOTIDE SEQUENCE</scope>
    <source>
        <strain evidence="1">NBC_00008</strain>
    </source>
</reference>
<organism evidence="1">
    <name type="scientific">Streptomyces sp. NBC_00008</name>
    <dbReference type="NCBI Taxonomy" id="2903610"/>
    <lineage>
        <taxon>Bacteria</taxon>
        <taxon>Bacillati</taxon>
        <taxon>Actinomycetota</taxon>
        <taxon>Actinomycetes</taxon>
        <taxon>Kitasatosporales</taxon>
        <taxon>Streptomycetaceae</taxon>
        <taxon>Streptomyces</taxon>
    </lineage>
</organism>
<accession>A0AAU2VZ43</accession>
<proteinExistence type="predicted"/>
<evidence type="ECO:0000313" key="1">
    <source>
        <dbReference type="EMBL" id="WTW72862.1"/>
    </source>
</evidence>
<dbReference type="AlphaFoldDB" id="A0AAU2VZ43"/>
<name>A0AAU2VZ43_9ACTN</name>
<sequence length="64" mass="7045">MPDLSGPVFLTDPLRSVEPIPNFGCAICAALGRQRDEARTIGDVSTITDCSVEMRRHPHEGDHR</sequence>